<dbReference type="InterPro" id="IPR018723">
    <property type="entry name" value="DUF2254_membrane"/>
</dbReference>
<keyword evidence="1" id="KW-0812">Transmembrane</keyword>
<reference evidence="2" key="1">
    <citation type="submission" date="2019-03" db="EMBL/GenBank/DDBJ databases">
        <title>Lake Tanganyika Metagenome-Assembled Genomes (MAGs).</title>
        <authorList>
            <person name="Tran P."/>
        </authorList>
    </citation>
    <scope>NUCLEOTIDE SEQUENCE</scope>
    <source>
        <strain evidence="2">K_DeepCast_150m_m2_040</strain>
    </source>
</reference>
<dbReference type="AlphaFoldDB" id="A0A937XDV9"/>
<organism evidence="2 3">
    <name type="scientific">candidate division WOR-3 bacterium</name>
    <dbReference type="NCBI Taxonomy" id="2052148"/>
    <lineage>
        <taxon>Bacteria</taxon>
        <taxon>Bacteria division WOR-3</taxon>
    </lineage>
</organism>
<name>A0A937XDV9_UNCW3</name>
<evidence type="ECO:0000313" key="2">
    <source>
        <dbReference type="EMBL" id="MBM3331608.1"/>
    </source>
</evidence>
<protein>
    <submittedName>
        <fullName evidence="2">DUF2254 domain-containing protein</fullName>
    </submittedName>
</protein>
<feature type="transmembrane region" description="Helical" evidence="1">
    <location>
        <begin position="133"/>
        <end position="152"/>
    </location>
</feature>
<keyword evidence="1" id="KW-1133">Transmembrane helix</keyword>
<feature type="transmembrane region" description="Helical" evidence="1">
    <location>
        <begin position="61"/>
        <end position="84"/>
    </location>
</feature>
<dbReference type="Pfam" id="PF10011">
    <property type="entry name" value="DUF2254"/>
    <property type="match status" value="1"/>
</dbReference>
<proteinExistence type="predicted"/>
<keyword evidence="1" id="KW-0472">Membrane</keyword>
<dbReference type="EMBL" id="VGIR01000037">
    <property type="protein sequence ID" value="MBM3331608.1"/>
    <property type="molecule type" value="Genomic_DNA"/>
</dbReference>
<evidence type="ECO:0000313" key="3">
    <source>
        <dbReference type="Proteomes" id="UP000779900"/>
    </source>
</evidence>
<feature type="transmembrane region" description="Helical" evidence="1">
    <location>
        <begin position="104"/>
        <end position="121"/>
    </location>
</feature>
<dbReference type="Proteomes" id="UP000779900">
    <property type="component" value="Unassembled WGS sequence"/>
</dbReference>
<accession>A0A937XDV9</accession>
<evidence type="ECO:0000256" key="1">
    <source>
        <dbReference type="SAM" id="Phobius"/>
    </source>
</evidence>
<comment type="caution">
    <text evidence="2">The sequence shown here is derived from an EMBL/GenBank/DDBJ whole genome shotgun (WGS) entry which is preliminary data.</text>
</comment>
<sequence length="442" mass="49022">MKTHSKAPVCLDAPAGCVSSDRPRRWWHGQEWPIMAGLVGFDLTLVAKADFNTVQANREYLLSSVSQALAAVFALSFSVTLVAAQFATRYSPRALKEIFDRRTLAHFGVFAAAVAYPWFLLRWTTTHPILEALALGLGLYCLVWLISYFASLTDRLSPGARIEKLEQEAAASLLTFKPEAGGARSMLPTVDEIEDVAAAALGASDFTTFRSGMCSLAKLWAQAFGNEDAVKEIGNRFRDWIAATDAQSRAAVILSEQLGGVVGLCAEKWQVTRPVREGAVRRLVELADTPRRSVHDGATVMAVARALGAVTRKAASIGDLPFMEETLNHVERLGVEWLRISGARPYECVWAFRLALGEFAVRTPPDPLALRRQEFASKFYYACREYCKTKDESIAQDRFDRIKAEMLPWMKSRLPNEFDEIRKQPRAGGYDDAFGKAMDDLV</sequence>
<gene>
    <name evidence="2" type="ORF">FJY68_07110</name>
</gene>